<keyword evidence="3" id="KW-1185">Reference proteome</keyword>
<sequence length="187" mass="20842">MPETITQLGEGFPRRAFTADEVLRMQEVGILDDDERFELIEGEIVLMQAKNYPHERVKLALVRAFSRALPDRLQLGVETSLYLSGVTILEPDLSIFPMMDTTKVRGPDILLAVEVADATFARDKGVKAALYAKYGVRELWVIDAAKLETHVHRDPIDGRWSAVELLRAGDVLTHESAPGFAVKLGEI</sequence>
<reference evidence="2 3" key="1">
    <citation type="submission" date="2023-10" db="EMBL/GenBank/DDBJ databases">
        <title>Novel methanotroph of the genus Methylocapsa from a subarctic wetland.</title>
        <authorList>
            <person name="Belova S.E."/>
            <person name="Oshkin I.Y."/>
            <person name="Miroshnikov K."/>
            <person name="Dedysh S.N."/>
        </authorList>
    </citation>
    <scope>NUCLEOTIDE SEQUENCE [LARGE SCALE GENOMIC DNA]</scope>
    <source>
        <strain evidence="2 3">RX1</strain>
    </source>
</reference>
<dbReference type="Pfam" id="PF05685">
    <property type="entry name" value="Uma2"/>
    <property type="match status" value="1"/>
</dbReference>
<evidence type="ECO:0000313" key="3">
    <source>
        <dbReference type="Proteomes" id="UP001626536"/>
    </source>
</evidence>
<dbReference type="GO" id="GO:0004519">
    <property type="term" value="F:endonuclease activity"/>
    <property type="evidence" value="ECO:0007669"/>
    <property type="project" value="UniProtKB-KW"/>
</dbReference>
<dbReference type="EMBL" id="CP136862">
    <property type="protein sequence ID" value="WOJ89257.1"/>
    <property type="molecule type" value="Genomic_DNA"/>
</dbReference>
<accession>A0ABZ0HPP9</accession>
<dbReference type="InterPro" id="IPR008538">
    <property type="entry name" value="Uma2"/>
</dbReference>
<dbReference type="InterPro" id="IPR012296">
    <property type="entry name" value="Nuclease_put_TT1808"/>
</dbReference>
<proteinExistence type="predicted"/>
<evidence type="ECO:0000259" key="1">
    <source>
        <dbReference type="Pfam" id="PF05685"/>
    </source>
</evidence>
<gene>
    <name evidence="2" type="ORF">RZS28_15855</name>
</gene>
<dbReference type="PANTHER" id="PTHR35400:SF1">
    <property type="entry name" value="SLR1083 PROTEIN"/>
    <property type="match status" value="1"/>
</dbReference>
<feature type="domain" description="Putative restriction endonuclease" evidence="1">
    <location>
        <begin position="20"/>
        <end position="182"/>
    </location>
</feature>
<keyword evidence="2" id="KW-0540">Nuclease</keyword>
<dbReference type="CDD" id="cd06260">
    <property type="entry name" value="DUF820-like"/>
    <property type="match status" value="1"/>
</dbReference>
<evidence type="ECO:0000313" key="2">
    <source>
        <dbReference type="EMBL" id="WOJ89257.1"/>
    </source>
</evidence>
<dbReference type="Gene3D" id="3.90.1570.10">
    <property type="entry name" value="tt1808, chain A"/>
    <property type="match status" value="1"/>
</dbReference>
<dbReference type="RefSeq" id="WP_407338700.1">
    <property type="nucleotide sequence ID" value="NZ_CP136862.1"/>
</dbReference>
<dbReference type="Proteomes" id="UP001626536">
    <property type="component" value="Chromosome"/>
</dbReference>
<dbReference type="PANTHER" id="PTHR35400">
    <property type="entry name" value="SLR1083 PROTEIN"/>
    <property type="match status" value="1"/>
</dbReference>
<keyword evidence="2" id="KW-0255">Endonuclease</keyword>
<keyword evidence="2" id="KW-0378">Hydrolase</keyword>
<dbReference type="InterPro" id="IPR011335">
    <property type="entry name" value="Restrct_endonuc-II-like"/>
</dbReference>
<organism evidence="2 3">
    <name type="scientific">Methylocapsa polymorpha</name>
    <dbReference type="NCBI Taxonomy" id="3080828"/>
    <lineage>
        <taxon>Bacteria</taxon>
        <taxon>Pseudomonadati</taxon>
        <taxon>Pseudomonadota</taxon>
        <taxon>Alphaproteobacteria</taxon>
        <taxon>Hyphomicrobiales</taxon>
        <taxon>Beijerinckiaceae</taxon>
        <taxon>Methylocapsa</taxon>
    </lineage>
</organism>
<dbReference type="SUPFAM" id="SSF52980">
    <property type="entry name" value="Restriction endonuclease-like"/>
    <property type="match status" value="1"/>
</dbReference>
<protein>
    <submittedName>
        <fullName evidence="2">Uma2 family endonuclease</fullName>
    </submittedName>
</protein>
<name>A0ABZ0HPP9_9HYPH</name>